<dbReference type="Proteomes" id="UP000195798">
    <property type="component" value="Chromosome"/>
</dbReference>
<dbReference type="EMBL" id="CP021427">
    <property type="protein sequence ID" value="ART99178.1"/>
    <property type="molecule type" value="Genomic_DNA"/>
</dbReference>
<sequence length="128" mass="15185">MMNEKELQKLIEDYCADMLEQQKEEAERYYHQISGDFSYKMSEIAFNLGTIEWDRLEFGNWVAIPSLELSNIEDVRKAGLSLSFHHVDEDEEIDDNIFYEMDYLNNKDNSENIKKCIKALENYPKEAQ</sequence>
<proteinExistence type="predicted"/>
<reference evidence="1 2" key="1">
    <citation type="submission" date="2017-05" db="EMBL/GenBank/DDBJ databases">
        <authorList>
            <person name="Oh N.-S."/>
        </authorList>
    </citation>
    <scope>NUCLEOTIDE SEQUENCE [LARGE SCALE GENOMIC DNA]</scope>
    <source>
        <strain evidence="1 2">4M13</strain>
    </source>
</reference>
<organism evidence="1 2">
    <name type="scientific">Lactobacillus gasseri</name>
    <dbReference type="NCBI Taxonomy" id="1596"/>
    <lineage>
        <taxon>Bacteria</taxon>
        <taxon>Bacillati</taxon>
        <taxon>Bacillota</taxon>
        <taxon>Bacilli</taxon>
        <taxon>Lactobacillales</taxon>
        <taxon>Lactobacillaceae</taxon>
        <taxon>Lactobacillus</taxon>
    </lineage>
</organism>
<gene>
    <name evidence="1" type="ORF">CCE30_09930</name>
</gene>
<evidence type="ECO:0000313" key="1">
    <source>
        <dbReference type="EMBL" id="ART99178.1"/>
    </source>
</evidence>
<evidence type="ECO:0000313" key="2">
    <source>
        <dbReference type="Proteomes" id="UP000195798"/>
    </source>
</evidence>
<dbReference type="AlphaFoldDB" id="A0AB33C4H0"/>
<name>A0AB33C4H0_LACGS</name>
<dbReference type="RefSeq" id="WP_065169601.1">
    <property type="nucleotide sequence ID" value="NZ_CP021427.1"/>
</dbReference>
<accession>A0AB33C4H0</accession>
<protein>
    <submittedName>
        <fullName evidence="1">Uncharacterized protein</fullName>
    </submittedName>
</protein>